<keyword evidence="2" id="KW-1185">Reference proteome</keyword>
<dbReference type="AlphaFoldDB" id="A0AAN5CGV3"/>
<organism evidence="1 2">
    <name type="scientific">Pristionchus mayeri</name>
    <dbReference type="NCBI Taxonomy" id="1317129"/>
    <lineage>
        <taxon>Eukaryota</taxon>
        <taxon>Metazoa</taxon>
        <taxon>Ecdysozoa</taxon>
        <taxon>Nematoda</taxon>
        <taxon>Chromadorea</taxon>
        <taxon>Rhabditida</taxon>
        <taxon>Rhabditina</taxon>
        <taxon>Diplogasteromorpha</taxon>
        <taxon>Diplogasteroidea</taxon>
        <taxon>Neodiplogasteridae</taxon>
        <taxon>Pristionchus</taxon>
    </lineage>
</organism>
<dbReference type="EMBL" id="BTRK01000003">
    <property type="protein sequence ID" value="GMR44042.1"/>
    <property type="molecule type" value="Genomic_DNA"/>
</dbReference>
<name>A0AAN5CGV3_9BILA</name>
<comment type="caution">
    <text evidence="1">The sequence shown here is derived from an EMBL/GenBank/DDBJ whole genome shotgun (WGS) entry which is preliminary data.</text>
</comment>
<feature type="non-terminal residue" evidence="1">
    <location>
        <position position="1"/>
    </location>
</feature>
<evidence type="ECO:0000313" key="1">
    <source>
        <dbReference type="EMBL" id="GMR44042.1"/>
    </source>
</evidence>
<proteinExistence type="predicted"/>
<dbReference type="Proteomes" id="UP001328107">
    <property type="component" value="Unassembled WGS sequence"/>
</dbReference>
<evidence type="ECO:0000313" key="2">
    <source>
        <dbReference type="Proteomes" id="UP001328107"/>
    </source>
</evidence>
<reference evidence="2" key="1">
    <citation type="submission" date="2022-10" db="EMBL/GenBank/DDBJ databases">
        <title>Genome assembly of Pristionchus species.</title>
        <authorList>
            <person name="Yoshida K."/>
            <person name="Sommer R.J."/>
        </authorList>
    </citation>
    <scope>NUCLEOTIDE SEQUENCE [LARGE SCALE GENOMIC DNA]</scope>
    <source>
        <strain evidence="2">RS5460</strain>
    </source>
</reference>
<sequence>QCEISNFTVIRKGDGLIRRVTDPVATPQCILCKKYPKTPCGYVDHLKRYHKSTLMANGIYLICSCGMRFNIRKNQNKHDKECDGSDFTLHRRDKD</sequence>
<gene>
    <name evidence="1" type="ORF">PMAYCL1PPCAC_14237</name>
</gene>
<protein>
    <submittedName>
        <fullName evidence="1">Uncharacterized protein</fullName>
    </submittedName>
</protein>
<accession>A0AAN5CGV3</accession>